<protein>
    <submittedName>
        <fullName evidence="1">Uncharacterized protein</fullName>
    </submittedName>
</protein>
<comment type="caution">
    <text evidence="1">The sequence shown here is derived from an EMBL/GenBank/DDBJ whole genome shotgun (WGS) entry which is preliminary data.</text>
</comment>
<dbReference type="AlphaFoldDB" id="A0A9W9MFV9"/>
<evidence type="ECO:0000313" key="2">
    <source>
        <dbReference type="Proteomes" id="UP001150879"/>
    </source>
</evidence>
<dbReference type="Proteomes" id="UP001150879">
    <property type="component" value="Unassembled WGS sequence"/>
</dbReference>
<name>A0A9W9MFV9_9EURO</name>
<proteinExistence type="predicted"/>
<reference evidence="1" key="1">
    <citation type="submission" date="2022-11" db="EMBL/GenBank/DDBJ databases">
        <authorList>
            <person name="Petersen C."/>
        </authorList>
    </citation>
    <scope>NUCLEOTIDE SEQUENCE</scope>
    <source>
        <strain evidence="1">IBT 16849</strain>
    </source>
</reference>
<dbReference type="EMBL" id="JAPQKP010000003">
    <property type="protein sequence ID" value="KAJ5199462.1"/>
    <property type="molecule type" value="Genomic_DNA"/>
</dbReference>
<organism evidence="1 2">
    <name type="scientific">Penicillium cf. griseofulvum</name>
    <dbReference type="NCBI Taxonomy" id="2972120"/>
    <lineage>
        <taxon>Eukaryota</taxon>
        <taxon>Fungi</taxon>
        <taxon>Dikarya</taxon>
        <taxon>Ascomycota</taxon>
        <taxon>Pezizomycotina</taxon>
        <taxon>Eurotiomycetes</taxon>
        <taxon>Eurotiomycetidae</taxon>
        <taxon>Eurotiales</taxon>
        <taxon>Aspergillaceae</taxon>
        <taxon>Penicillium</taxon>
    </lineage>
</organism>
<sequence>MSNDAIDPDYIWPLVLLTDLSSPSQTKLIGLIQQTLKDDLKLHSADYFGASAQTKDVSEVNVRPWSPPRHLLKSIARQGPCRDSQSNLHALALLAYRSGRPRIIVTDEATKRQLPGKYIPDADIHEDIISIILLSTRRDTQSDGLSVFARRAVCSDQEEMFDLDTIDYIWGDDDPQPDAFKSVHKAWGPLWAHAKGWRGLTMHDLNQESFTSSAGDTSGREYYANTVVTALSRHLPIELAIQVSNTRSTPIRMPIRKRRPGNTHLVIFLFYHTTAQELEKTQKTLEESLPAMFPREKPWYTETPDMTLELIPWNRHRMKTRLDLLDFWDEYRVWDAELGRRPGIMPLICLRKPLSNLDEAQFSILSFKSPYLSPVIMKHMVFGDICTDMEGFGCVDVYGGAFQHERATQARSMGR</sequence>
<accession>A0A9W9MFV9</accession>
<reference evidence="1" key="2">
    <citation type="journal article" date="2023" name="IMA Fungus">
        <title>Comparative genomic study of the Penicillium genus elucidates a diverse pangenome and 15 lateral gene transfer events.</title>
        <authorList>
            <person name="Petersen C."/>
            <person name="Sorensen T."/>
            <person name="Nielsen M.R."/>
            <person name="Sondergaard T.E."/>
            <person name="Sorensen J.L."/>
            <person name="Fitzpatrick D.A."/>
            <person name="Frisvad J.C."/>
            <person name="Nielsen K.L."/>
        </authorList>
    </citation>
    <scope>NUCLEOTIDE SEQUENCE</scope>
    <source>
        <strain evidence="1">IBT 16849</strain>
    </source>
</reference>
<dbReference type="OrthoDB" id="4461621at2759"/>
<gene>
    <name evidence="1" type="ORF">N7472_004666</name>
</gene>
<evidence type="ECO:0000313" key="1">
    <source>
        <dbReference type="EMBL" id="KAJ5199462.1"/>
    </source>
</evidence>
<keyword evidence="2" id="KW-1185">Reference proteome</keyword>